<sequence length="99" mass="10718">MDLGSKLRLPATWLVLTVLTLVYLVLDDSVDRDHVVLPSTAVTVTAIVIALVKVRLIARQFMDVRQAPVLLGRLTDAWIAIVAVCLIGSQLLGTWLAAA</sequence>
<evidence type="ECO:0000256" key="2">
    <source>
        <dbReference type="ARBA" id="ARBA00022475"/>
    </source>
</evidence>
<keyword evidence="3 6" id="KW-0812">Transmembrane</keyword>
<reference evidence="7 8" key="1">
    <citation type="submission" date="2024-10" db="EMBL/GenBank/DDBJ databases">
        <title>The Natural Products Discovery Center: Release of the First 8490 Sequenced Strains for Exploring Actinobacteria Biosynthetic Diversity.</title>
        <authorList>
            <person name="Kalkreuter E."/>
            <person name="Kautsar S.A."/>
            <person name="Yang D."/>
            <person name="Bader C.D."/>
            <person name="Teijaro C.N."/>
            <person name="Fluegel L."/>
            <person name="Davis C.M."/>
            <person name="Simpson J.R."/>
            <person name="Lauterbach L."/>
            <person name="Steele A.D."/>
            <person name="Gui C."/>
            <person name="Meng S."/>
            <person name="Li G."/>
            <person name="Viehrig K."/>
            <person name="Ye F."/>
            <person name="Su P."/>
            <person name="Kiefer A.F."/>
            <person name="Nichols A."/>
            <person name="Cepeda A.J."/>
            <person name="Yan W."/>
            <person name="Fan B."/>
            <person name="Jiang Y."/>
            <person name="Adhikari A."/>
            <person name="Zheng C.-J."/>
            <person name="Schuster L."/>
            <person name="Cowan T.M."/>
            <person name="Smanski M.J."/>
            <person name="Chevrette M.G."/>
            <person name="De Carvalho L.P.S."/>
            <person name="Shen B."/>
        </authorList>
    </citation>
    <scope>NUCLEOTIDE SEQUENCE [LARGE SCALE GENOMIC DNA]</scope>
    <source>
        <strain evidence="7 8">NPDC004119</strain>
    </source>
</reference>
<dbReference type="Proteomes" id="UP001601442">
    <property type="component" value="Unassembled WGS sequence"/>
</dbReference>
<accession>A0ABW6P9F0</accession>
<comment type="subcellular location">
    <subcellularLocation>
        <location evidence="1">Cell membrane</location>
        <topology evidence="1">Multi-pass membrane protein</topology>
    </subcellularLocation>
</comment>
<evidence type="ECO:0000313" key="7">
    <source>
        <dbReference type="EMBL" id="MFF0499754.1"/>
    </source>
</evidence>
<evidence type="ECO:0000256" key="1">
    <source>
        <dbReference type="ARBA" id="ARBA00004651"/>
    </source>
</evidence>
<comment type="caution">
    <text evidence="7">The sequence shown here is derived from an EMBL/GenBank/DDBJ whole genome shotgun (WGS) entry which is preliminary data.</text>
</comment>
<feature type="transmembrane region" description="Helical" evidence="6">
    <location>
        <begin position="7"/>
        <end position="26"/>
    </location>
</feature>
<organism evidence="7 8">
    <name type="scientific">Nocardia aobensis</name>
    <dbReference type="NCBI Taxonomy" id="257277"/>
    <lineage>
        <taxon>Bacteria</taxon>
        <taxon>Bacillati</taxon>
        <taxon>Actinomycetota</taxon>
        <taxon>Actinomycetes</taxon>
        <taxon>Mycobacteriales</taxon>
        <taxon>Nocardiaceae</taxon>
        <taxon>Nocardia</taxon>
    </lineage>
</organism>
<keyword evidence="8" id="KW-1185">Reference proteome</keyword>
<proteinExistence type="predicted"/>
<dbReference type="Pfam" id="PF03626">
    <property type="entry name" value="COX4_pro"/>
    <property type="match status" value="1"/>
</dbReference>
<keyword evidence="2" id="KW-1003">Cell membrane</keyword>
<protein>
    <submittedName>
        <fullName evidence="7">Cytochrome C oxidase subunit IV family protein</fullName>
    </submittedName>
</protein>
<evidence type="ECO:0000313" key="8">
    <source>
        <dbReference type="Proteomes" id="UP001601442"/>
    </source>
</evidence>
<keyword evidence="5 6" id="KW-0472">Membrane</keyword>
<feature type="transmembrane region" description="Helical" evidence="6">
    <location>
        <begin position="38"/>
        <end position="56"/>
    </location>
</feature>
<name>A0ABW6P9F0_9NOCA</name>
<evidence type="ECO:0000256" key="5">
    <source>
        <dbReference type="ARBA" id="ARBA00023136"/>
    </source>
</evidence>
<evidence type="ECO:0000256" key="4">
    <source>
        <dbReference type="ARBA" id="ARBA00022989"/>
    </source>
</evidence>
<dbReference type="InterPro" id="IPR005171">
    <property type="entry name" value="Cyt_c_oxidase_su4_prok"/>
</dbReference>
<evidence type="ECO:0000256" key="3">
    <source>
        <dbReference type="ARBA" id="ARBA00022692"/>
    </source>
</evidence>
<keyword evidence="4 6" id="KW-1133">Transmembrane helix</keyword>
<feature type="transmembrane region" description="Helical" evidence="6">
    <location>
        <begin position="77"/>
        <end position="98"/>
    </location>
</feature>
<dbReference type="EMBL" id="JBIAMT010000005">
    <property type="protein sequence ID" value="MFF0499754.1"/>
    <property type="molecule type" value="Genomic_DNA"/>
</dbReference>
<evidence type="ECO:0000256" key="6">
    <source>
        <dbReference type="SAM" id="Phobius"/>
    </source>
</evidence>
<dbReference type="RefSeq" id="WP_387398466.1">
    <property type="nucleotide sequence ID" value="NZ_JBIAMT010000005.1"/>
</dbReference>
<gene>
    <name evidence="7" type="ORF">ACFYU5_25375</name>
</gene>